<feature type="compositionally biased region" description="Polar residues" evidence="1">
    <location>
        <begin position="1"/>
        <end position="19"/>
    </location>
</feature>
<dbReference type="RefSeq" id="XP_038744519.1">
    <property type="nucleotide sequence ID" value="XM_038890041.1"/>
</dbReference>
<reference evidence="2" key="2">
    <citation type="submission" date="2020-11" db="EMBL/GenBank/DDBJ databases">
        <title>Whole genome sequencing of Colletotrichum sp.</title>
        <authorList>
            <person name="Li H."/>
        </authorList>
    </citation>
    <scope>NUCLEOTIDE SEQUENCE</scope>
    <source>
        <strain evidence="2">CkLH20</strain>
    </source>
</reference>
<dbReference type="Proteomes" id="UP000781932">
    <property type="component" value="Unassembled WGS sequence"/>
</dbReference>
<comment type="caution">
    <text evidence="2">The sequence shown here is derived from an EMBL/GenBank/DDBJ whole genome shotgun (WGS) entry which is preliminary data.</text>
</comment>
<evidence type="ECO:0000313" key="3">
    <source>
        <dbReference type="Proteomes" id="UP000781932"/>
    </source>
</evidence>
<evidence type="ECO:0000256" key="1">
    <source>
        <dbReference type="SAM" id="MobiDB-lite"/>
    </source>
</evidence>
<evidence type="ECO:0000313" key="2">
    <source>
        <dbReference type="EMBL" id="KAF9875058.1"/>
    </source>
</evidence>
<organism evidence="2 3">
    <name type="scientific">Colletotrichum karsti</name>
    <dbReference type="NCBI Taxonomy" id="1095194"/>
    <lineage>
        <taxon>Eukaryota</taxon>
        <taxon>Fungi</taxon>
        <taxon>Dikarya</taxon>
        <taxon>Ascomycota</taxon>
        <taxon>Pezizomycotina</taxon>
        <taxon>Sordariomycetes</taxon>
        <taxon>Hypocreomycetidae</taxon>
        <taxon>Glomerellales</taxon>
        <taxon>Glomerellaceae</taxon>
        <taxon>Colletotrichum</taxon>
        <taxon>Colletotrichum boninense species complex</taxon>
    </lineage>
</organism>
<dbReference type="AlphaFoldDB" id="A0A9P6I244"/>
<accession>A0A9P6I244</accession>
<dbReference type="GeneID" id="62163115"/>
<dbReference type="OrthoDB" id="4521980at2759"/>
<feature type="region of interest" description="Disordered" evidence="1">
    <location>
        <begin position="1"/>
        <end position="24"/>
    </location>
</feature>
<keyword evidence="3" id="KW-1185">Reference proteome</keyword>
<reference evidence="2" key="1">
    <citation type="submission" date="2020-03" db="EMBL/GenBank/DDBJ databases">
        <authorList>
            <person name="He L."/>
        </authorList>
    </citation>
    <scope>NUCLEOTIDE SEQUENCE</scope>
    <source>
        <strain evidence="2">CkLH20</strain>
    </source>
</reference>
<dbReference type="EMBL" id="JAATWM020000023">
    <property type="protein sequence ID" value="KAF9875058.1"/>
    <property type="molecule type" value="Genomic_DNA"/>
</dbReference>
<name>A0A9P6I244_9PEZI</name>
<sequence>MDSSSHPSTPSQRANNSTWDVKPISNPANAQWHLSLSPSDTVKLLNGYAPKGMEDRWMSCADGPDDKGNFVVHVYRSWTGHEQFEIKAKLSVSDGNSTSSDGGAAADITDITWEKGAAGLVSEQEAKDLASTVFKRVIGCELESAS</sequence>
<proteinExistence type="predicted"/>
<gene>
    <name evidence="2" type="ORF">CkaCkLH20_07324</name>
</gene>
<protein>
    <submittedName>
        <fullName evidence="2">Uncharacterized protein</fullName>
    </submittedName>
</protein>